<sequence length="321" mass="37942">MKENRNVVLKAESSHLQELKKYKDRFPYRKVIIRELMTIAEEVVENNGEYYKLREFMNTDYLSPIKRRIEVIKKKHNGLHYDDLNEDTVFKDLNKKQKVKAHILKRIEEVAKKNSISDLSQILDLFMIILAIQDFVLGENAEQISKTFDIVRNSILTAAKYVFGDTDLYSRRFYDVRKIKKTIIAIANEVNNGKIKKSSFCHLTQPQFQKLMRLYHTENSIPIDSSIFDHNKVSLVFAKWVYELSDAELEEILMDYPDKLSISEFMVFISEINKNLEILKCLVYNLFTKSSFEYISEITGRSLNLVLKYEQLVYREMVEEK</sequence>
<dbReference type="AlphaFoldDB" id="A0A0F9LC57"/>
<name>A0A0F9LC57_9ZZZZ</name>
<dbReference type="EMBL" id="LAZR01012784">
    <property type="protein sequence ID" value="KKM25115.1"/>
    <property type="molecule type" value="Genomic_DNA"/>
</dbReference>
<comment type="caution">
    <text evidence="1">The sequence shown here is derived from an EMBL/GenBank/DDBJ whole genome shotgun (WGS) entry which is preliminary data.</text>
</comment>
<accession>A0A0F9LC57</accession>
<reference evidence="1" key="1">
    <citation type="journal article" date="2015" name="Nature">
        <title>Complex archaea that bridge the gap between prokaryotes and eukaryotes.</title>
        <authorList>
            <person name="Spang A."/>
            <person name="Saw J.H."/>
            <person name="Jorgensen S.L."/>
            <person name="Zaremba-Niedzwiedzka K."/>
            <person name="Martijn J."/>
            <person name="Lind A.E."/>
            <person name="van Eijk R."/>
            <person name="Schleper C."/>
            <person name="Guy L."/>
            <person name="Ettema T.J."/>
        </authorList>
    </citation>
    <scope>NUCLEOTIDE SEQUENCE</scope>
</reference>
<evidence type="ECO:0000313" key="1">
    <source>
        <dbReference type="EMBL" id="KKM25115.1"/>
    </source>
</evidence>
<proteinExistence type="predicted"/>
<protein>
    <submittedName>
        <fullName evidence="1">Uncharacterized protein</fullName>
    </submittedName>
</protein>
<organism evidence="1">
    <name type="scientific">marine sediment metagenome</name>
    <dbReference type="NCBI Taxonomy" id="412755"/>
    <lineage>
        <taxon>unclassified sequences</taxon>
        <taxon>metagenomes</taxon>
        <taxon>ecological metagenomes</taxon>
    </lineage>
</organism>
<gene>
    <name evidence="1" type="ORF">LCGC14_1598220</name>
</gene>